<organism evidence="2 3">
    <name type="scientific">Neomonachus schauinslandi</name>
    <name type="common">Hawaiian monk seal</name>
    <name type="synonym">Monachus schauinslandi</name>
    <dbReference type="NCBI Taxonomy" id="29088"/>
    <lineage>
        <taxon>Eukaryota</taxon>
        <taxon>Metazoa</taxon>
        <taxon>Chordata</taxon>
        <taxon>Craniata</taxon>
        <taxon>Vertebrata</taxon>
        <taxon>Euteleostomi</taxon>
        <taxon>Mammalia</taxon>
        <taxon>Eutheria</taxon>
        <taxon>Laurasiatheria</taxon>
        <taxon>Carnivora</taxon>
        <taxon>Caniformia</taxon>
        <taxon>Pinnipedia</taxon>
        <taxon>Phocidae</taxon>
        <taxon>Monachinae</taxon>
        <taxon>Monachini</taxon>
        <taxon>Neomonachus</taxon>
    </lineage>
</organism>
<dbReference type="RefSeq" id="XP_044768722.1">
    <property type="nucleotide sequence ID" value="XM_044912787.1"/>
</dbReference>
<dbReference type="Proteomes" id="UP000248481">
    <property type="component" value="Chromosome 1"/>
</dbReference>
<gene>
    <name evidence="3" type="primary">LOC110585075</name>
</gene>
<keyword evidence="2" id="KW-1185">Reference proteome</keyword>
<evidence type="ECO:0000256" key="1">
    <source>
        <dbReference type="SAM" id="MobiDB-lite"/>
    </source>
</evidence>
<dbReference type="AlphaFoldDB" id="A0A8M1M4M7"/>
<reference evidence="3" key="1">
    <citation type="submission" date="2025-08" db="UniProtKB">
        <authorList>
            <consortium name="RefSeq"/>
        </authorList>
    </citation>
    <scope>IDENTIFICATION</scope>
    <source>
        <tissue evidence="3">Blood</tissue>
    </source>
</reference>
<feature type="region of interest" description="Disordered" evidence="1">
    <location>
        <begin position="1"/>
        <end position="77"/>
    </location>
</feature>
<evidence type="ECO:0000313" key="3">
    <source>
        <dbReference type="RefSeq" id="XP_044768722.1"/>
    </source>
</evidence>
<name>A0A8M1M4M7_NEOSC</name>
<evidence type="ECO:0000313" key="2">
    <source>
        <dbReference type="Proteomes" id="UP000248481"/>
    </source>
</evidence>
<proteinExistence type="predicted"/>
<protein>
    <submittedName>
        <fullName evidence="3">Uncharacterized protein LOC110585075</fullName>
    </submittedName>
</protein>
<accession>A0A8M1M4M7</accession>
<sequence length="217" mass="23133">MAAGAAAARSPGVQGPTSCGPRPLSLSGVVPRSVRTGLPSQISALGAGTPARCPGVPTRPLPAPLSVPAPRAKDPSYRRLGSCQGPRATFRAASAQQEQCRLSRWRSRPSCRPPRLCRCTPRGLRRGAVAAQRCSATPSFGPRGPSWPHGTDPSFMLQCRNISATEGEKRPRSQTKHKNWCVTHLLGYLQSPNCLPGVFLAEAGRCLSLFFPGKKMD</sequence>
<feature type="compositionally biased region" description="Pro residues" evidence="1">
    <location>
        <begin position="57"/>
        <end position="67"/>
    </location>
</feature>
<dbReference type="GeneID" id="110585075"/>
<dbReference type="KEGG" id="nsu:110585075"/>